<accession>A0A8S9RFM3</accession>
<proteinExistence type="predicted"/>
<organism evidence="1 2">
    <name type="scientific">Brassica cretica</name>
    <name type="common">Mustard</name>
    <dbReference type="NCBI Taxonomy" id="69181"/>
    <lineage>
        <taxon>Eukaryota</taxon>
        <taxon>Viridiplantae</taxon>
        <taxon>Streptophyta</taxon>
        <taxon>Embryophyta</taxon>
        <taxon>Tracheophyta</taxon>
        <taxon>Spermatophyta</taxon>
        <taxon>Magnoliopsida</taxon>
        <taxon>eudicotyledons</taxon>
        <taxon>Gunneridae</taxon>
        <taxon>Pentapetalae</taxon>
        <taxon>rosids</taxon>
        <taxon>malvids</taxon>
        <taxon>Brassicales</taxon>
        <taxon>Brassicaceae</taxon>
        <taxon>Brassiceae</taxon>
        <taxon>Brassica</taxon>
    </lineage>
</organism>
<gene>
    <name evidence="1" type="ORF">F2Q69_00062756</name>
</gene>
<sequence>MRTWVVLLFFATALVLTPRGLGSLFFRGGRPSLFFAGTLVLSRLECIALSPFSIGGPRRSEAGILVGL</sequence>
<protein>
    <submittedName>
        <fullName evidence="1">Uncharacterized protein</fullName>
    </submittedName>
</protein>
<dbReference type="EMBL" id="QGKX02000095">
    <property type="protein sequence ID" value="KAF3571784.1"/>
    <property type="molecule type" value="Genomic_DNA"/>
</dbReference>
<name>A0A8S9RFM3_BRACR</name>
<reference evidence="1" key="1">
    <citation type="submission" date="2019-12" db="EMBL/GenBank/DDBJ databases">
        <title>Genome sequencing and annotation of Brassica cretica.</title>
        <authorList>
            <person name="Studholme D.J."/>
            <person name="Sarris P."/>
        </authorList>
    </citation>
    <scope>NUCLEOTIDE SEQUENCE</scope>
    <source>
        <strain evidence="1">PFS-109/04</strain>
        <tissue evidence="1">Leaf</tissue>
    </source>
</reference>
<evidence type="ECO:0000313" key="2">
    <source>
        <dbReference type="Proteomes" id="UP000712600"/>
    </source>
</evidence>
<evidence type="ECO:0000313" key="1">
    <source>
        <dbReference type="EMBL" id="KAF3571784.1"/>
    </source>
</evidence>
<comment type="caution">
    <text evidence="1">The sequence shown here is derived from an EMBL/GenBank/DDBJ whole genome shotgun (WGS) entry which is preliminary data.</text>
</comment>
<dbReference type="Proteomes" id="UP000712600">
    <property type="component" value="Unassembled WGS sequence"/>
</dbReference>
<dbReference type="AlphaFoldDB" id="A0A8S9RFM3"/>